<keyword evidence="2" id="KW-0472">Membrane</keyword>
<dbReference type="InterPro" id="IPR022022">
    <property type="entry name" value="M04gp34-like"/>
</dbReference>
<reference evidence="3 4" key="1">
    <citation type="journal article" date="2013" name="Virology">
        <title>The genome of murine cytomegalovirus is shaped by purifying selection and extensive recombination.</title>
        <authorList>
            <person name="Smith L.M."/>
            <person name="McWhorter A.R."/>
            <person name="Shellam G.R."/>
            <person name="Redwood A.J."/>
        </authorList>
    </citation>
    <scope>NUCLEOTIDE SEQUENCE [LARGE SCALE GENOMIC DNA]</scope>
    <source>
        <strain evidence="3">C4D</strain>
    </source>
</reference>
<evidence type="ECO:0000256" key="2">
    <source>
        <dbReference type="SAM" id="Phobius"/>
    </source>
</evidence>
<keyword evidence="2" id="KW-0812">Transmembrane</keyword>
<gene>
    <name evidence="3" type="primary">m03</name>
</gene>
<proteinExistence type="predicted"/>
<evidence type="ECO:0000256" key="1">
    <source>
        <dbReference type="SAM" id="MobiDB-lite"/>
    </source>
</evidence>
<organismHost>
    <name type="scientific">Mus musculus</name>
    <name type="common">Mouse</name>
    <dbReference type="NCBI Taxonomy" id="10090"/>
</organismHost>
<keyword evidence="2" id="KW-1133">Transmembrane helix</keyword>
<sequence>MTLLIHSSRDRRQPSALRNAPLGERKHEDRPRKLSVRACQSPFGVVVLVVRALRRNIVRCESSANANQWCPGLNETIQKKLEEIDGNLKSSVQLGCLSPRRITDITLSRYNNVTKVYFHLPSTAIYVNASWLFEWIIAPLFVLVDEASYYSSTTSSIPKMSKFNAPIFSNYNTSGTMIKKTVGLQDGFKVAPNSGELQMFSNASVSANITANDIVCILKVCVWKPQDSKININDSELNNNLSVIVSLPIYNESAALYDTRSGHNYSITQRHVTRRSNTAALAAVLVFIIVAFFVAAFFGYFYRSTLARHLSGLTTLQRHLSCLTTLQFRKSDRQPA</sequence>
<feature type="region of interest" description="Disordered" evidence="1">
    <location>
        <begin position="1"/>
        <end position="31"/>
    </location>
</feature>
<dbReference type="EMBL" id="HE610456">
    <property type="protein sequence ID" value="CCE57332.1"/>
    <property type="molecule type" value="Genomic_DNA"/>
</dbReference>
<evidence type="ECO:0000313" key="3">
    <source>
        <dbReference type="EMBL" id="CCE57332.1"/>
    </source>
</evidence>
<feature type="transmembrane region" description="Helical" evidence="2">
    <location>
        <begin position="279"/>
        <end position="302"/>
    </location>
</feature>
<accession>H2A311</accession>
<dbReference type="Pfam" id="PF12216">
    <property type="entry name" value="m04gp34like"/>
    <property type="match status" value="1"/>
</dbReference>
<name>H2A311_MUHV1</name>
<organism evidence="3 4">
    <name type="scientific">Murid herpesvirus 1</name>
    <name type="common">MuHV-1</name>
    <name type="synonym">Mouse cytomegalovirus</name>
    <dbReference type="NCBI Taxonomy" id="10366"/>
    <lineage>
        <taxon>Viruses</taxon>
        <taxon>Duplodnaviria</taxon>
        <taxon>Heunggongvirae</taxon>
        <taxon>Peploviricota</taxon>
        <taxon>Herviviricetes</taxon>
        <taxon>Herpesvirales</taxon>
        <taxon>Orthoherpesviridae</taxon>
        <taxon>Betaherpesvirinae</taxon>
        <taxon>Muromegalovirus</taxon>
        <taxon>Muromegalovirus muridbeta1</taxon>
    </lineage>
</organism>
<protein>
    <submittedName>
        <fullName evidence="3">M03 protein</fullName>
    </submittedName>
</protein>
<dbReference type="Proteomes" id="UP000139605">
    <property type="component" value="Segment"/>
</dbReference>
<evidence type="ECO:0000313" key="4">
    <source>
        <dbReference type="Proteomes" id="UP000139605"/>
    </source>
</evidence>
<dbReference type="InterPro" id="IPR038708">
    <property type="entry name" value="Gp34-like_sf"/>
</dbReference>
<dbReference type="Gene3D" id="2.60.40.2900">
    <property type="match status" value="1"/>
</dbReference>